<feature type="domain" description="PIN" evidence="1">
    <location>
        <begin position="1"/>
        <end position="120"/>
    </location>
</feature>
<proteinExistence type="predicted"/>
<dbReference type="AlphaFoldDB" id="B4JWI9"/>
<dbReference type="Proteomes" id="UP000001070">
    <property type="component" value="Unassembled WGS sequence"/>
</dbReference>
<evidence type="ECO:0000313" key="3">
    <source>
        <dbReference type="Proteomes" id="UP000001070"/>
    </source>
</evidence>
<dbReference type="OMA" id="YWWSLPR"/>
<dbReference type="EMBL" id="CH916375">
    <property type="protein sequence ID" value="EDV98327.1"/>
    <property type="molecule type" value="Genomic_DNA"/>
</dbReference>
<dbReference type="InterPro" id="IPR002716">
    <property type="entry name" value="PIN_dom"/>
</dbReference>
<keyword evidence="3" id="KW-1185">Reference proteome</keyword>
<dbReference type="SMART" id="SM00670">
    <property type="entry name" value="PINc"/>
    <property type="match status" value="1"/>
</dbReference>
<dbReference type="SMR" id="B4JWI9"/>
<dbReference type="InterPro" id="IPR029060">
    <property type="entry name" value="PIN-like_dom_sf"/>
</dbReference>
<dbReference type="GO" id="GO:0005634">
    <property type="term" value="C:nucleus"/>
    <property type="evidence" value="ECO:0007669"/>
    <property type="project" value="TreeGrafter"/>
</dbReference>
<reference evidence="2 3" key="1">
    <citation type="journal article" date="2007" name="Nature">
        <title>Evolution of genes and genomes on the Drosophila phylogeny.</title>
        <authorList>
            <consortium name="Drosophila 12 Genomes Consortium"/>
            <person name="Clark A.G."/>
            <person name="Eisen M.B."/>
            <person name="Smith D.R."/>
            <person name="Bergman C.M."/>
            <person name="Oliver B."/>
            <person name="Markow T.A."/>
            <person name="Kaufman T.C."/>
            <person name="Kellis M."/>
            <person name="Gelbart W."/>
            <person name="Iyer V.N."/>
            <person name="Pollard D.A."/>
            <person name="Sackton T.B."/>
            <person name="Larracuente A.M."/>
            <person name="Singh N.D."/>
            <person name="Abad J.P."/>
            <person name="Abt D.N."/>
            <person name="Adryan B."/>
            <person name="Aguade M."/>
            <person name="Akashi H."/>
            <person name="Anderson W.W."/>
            <person name="Aquadro C.F."/>
            <person name="Ardell D.H."/>
            <person name="Arguello R."/>
            <person name="Artieri C.G."/>
            <person name="Barbash D.A."/>
            <person name="Barker D."/>
            <person name="Barsanti P."/>
            <person name="Batterham P."/>
            <person name="Batzoglou S."/>
            <person name="Begun D."/>
            <person name="Bhutkar A."/>
            <person name="Blanco E."/>
            <person name="Bosak S.A."/>
            <person name="Bradley R.K."/>
            <person name="Brand A.D."/>
            <person name="Brent M.R."/>
            <person name="Brooks A.N."/>
            <person name="Brown R.H."/>
            <person name="Butlin R.K."/>
            <person name="Caggese C."/>
            <person name="Calvi B.R."/>
            <person name="Bernardo de Carvalho A."/>
            <person name="Caspi A."/>
            <person name="Castrezana S."/>
            <person name="Celniker S.E."/>
            <person name="Chang J.L."/>
            <person name="Chapple C."/>
            <person name="Chatterji S."/>
            <person name="Chinwalla A."/>
            <person name="Civetta A."/>
            <person name="Clifton S.W."/>
            <person name="Comeron J.M."/>
            <person name="Costello J.C."/>
            <person name="Coyne J.A."/>
            <person name="Daub J."/>
            <person name="David R.G."/>
            <person name="Delcher A.L."/>
            <person name="Delehaunty K."/>
            <person name="Do C.B."/>
            <person name="Ebling H."/>
            <person name="Edwards K."/>
            <person name="Eickbush T."/>
            <person name="Evans J.D."/>
            <person name="Filipski A."/>
            <person name="Findeiss S."/>
            <person name="Freyhult E."/>
            <person name="Fulton L."/>
            <person name="Fulton R."/>
            <person name="Garcia A.C."/>
            <person name="Gardiner A."/>
            <person name="Garfield D.A."/>
            <person name="Garvin B.E."/>
            <person name="Gibson G."/>
            <person name="Gilbert D."/>
            <person name="Gnerre S."/>
            <person name="Godfrey J."/>
            <person name="Good R."/>
            <person name="Gotea V."/>
            <person name="Gravely B."/>
            <person name="Greenberg A.J."/>
            <person name="Griffiths-Jones S."/>
            <person name="Gross S."/>
            <person name="Guigo R."/>
            <person name="Gustafson E.A."/>
            <person name="Haerty W."/>
            <person name="Hahn M.W."/>
            <person name="Halligan D.L."/>
            <person name="Halpern A.L."/>
            <person name="Halter G.M."/>
            <person name="Han M.V."/>
            <person name="Heger A."/>
            <person name="Hillier L."/>
            <person name="Hinrichs A.S."/>
            <person name="Holmes I."/>
            <person name="Hoskins R.A."/>
            <person name="Hubisz M.J."/>
            <person name="Hultmark D."/>
            <person name="Huntley M.A."/>
            <person name="Jaffe D.B."/>
            <person name="Jagadeeshan S."/>
            <person name="Jeck W.R."/>
            <person name="Johnson J."/>
            <person name="Jones C.D."/>
            <person name="Jordan W.C."/>
            <person name="Karpen G.H."/>
            <person name="Kataoka E."/>
            <person name="Keightley P.D."/>
            <person name="Kheradpour P."/>
            <person name="Kirkness E.F."/>
            <person name="Koerich L.B."/>
            <person name="Kristiansen K."/>
            <person name="Kudrna D."/>
            <person name="Kulathinal R.J."/>
            <person name="Kumar S."/>
            <person name="Kwok R."/>
            <person name="Lander E."/>
            <person name="Langley C.H."/>
            <person name="Lapoint R."/>
            <person name="Lazzaro B.P."/>
            <person name="Lee S.J."/>
            <person name="Levesque L."/>
            <person name="Li R."/>
            <person name="Lin C.F."/>
            <person name="Lin M.F."/>
            <person name="Lindblad-Toh K."/>
            <person name="Llopart A."/>
            <person name="Long M."/>
            <person name="Low L."/>
            <person name="Lozovsky E."/>
            <person name="Lu J."/>
            <person name="Luo M."/>
            <person name="Machado C.A."/>
            <person name="Makalowski W."/>
            <person name="Marzo M."/>
            <person name="Matsuda M."/>
            <person name="Matzkin L."/>
            <person name="McAllister B."/>
            <person name="McBride C.S."/>
            <person name="McKernan B."/>
            <person name="McKernan K."/>
            <person name="Mendez-Lago M."/>
            <person name="Minx P."/>
            <person name="Mollenhauer M.U."/>
            <person name="Montooth K."/>
            <person name="Mount S.M."/>
            <person name="Mu X."/>
            <person name="Myers E."/>
            <person name="Negre B."/>
            <person name="Newfeld S."/>
            <person name="Nielsen R."/>
            <person name="Noor M.A."/>
            <person name="O'Grady P."/>
            <person name="Pachter L."/>
            <person name="Papaceit M."/>
            <person name="Parisi M.J."/>
            <person name="Parisi M."/>
            <person name="Parts L."/>
            <person name="Pedersen J.S."/>
            <person name="Pesole G."/>
            <person name="Phillippy A.M."/>
            <person name="Ponting C.P."/>
            <person name="Pop M."/>
            <person name="Porcelli D."/>
            <person name="Powell J.R."/>
            <person name="Prohaska S."/>
            <person name="Pruitt K."/>
            <person name="Puig M."/>
            <person name="Quesneville H."/>
            <person name="Ram K.R."/>
            <person name="Rand D."/>
            <person name="Rasmussen M.D."/>
            <person name="Reed L.K."/>
            <person name="Reenan R."/>
            <person name="Reily A."/>
            <person name="Remington K.A."/>
            <person name="Rieger T.T."/>
            <person name="Ritchie M.G."/>
            <person name="Robin C."/>
            <person name="Rogers Y.H."/>
            <person name="Rohde C."/>
            <person name="Rozas J."/>
            <person name="Rubenfield M.J."/>
            <person name="Ruiz A."/>
            <person name="Russo S."/>
            <person name="Salzberg S.L."/>
            <person name="Sanchez-Gracia A."/>
            <person name="Saranga D.J."/>
            <person name="Sato H."/>
            <person name="Schaeffer S.W."/>
            <person name="Schatz M.C."/>
            <person name="Schlenke T."/>
            <person name="Schwartz R."/>
            <person name="Segarra C."/>
            <person name="Singh R.S."/>
            <person name="Sirot L."/>
            <person name="Sirota M."/>
            <person name="Sisneros N.B."/>
            <person name="Smith C.D."/>
            <person name="Smith T.F."/>
            <person name="Spieth J."/>
            <person name="Stage D.E."/>
            <person name="Stark A."/>
            <person name="Stephan W."/>
            <person name="Strausberg R.L."/>
            <person name="Strempel S."/>
            <person name="Sturgill D."/>
            <person name="Sutton G."/>
            <person name="Sutton G.G."/>
            <person name="Tao W."/>
            <person name="Teichmann S."/>
            <person name="Tobari Y.N."/>
            <person name="Tomimura Y."/>
            <person name="Tsolas J.M."/>
            <person name="Valente V.L."/>
            <person name="Venter E."/>
            <person name="Venter J.C."/>
            <person name="Vicario S."/>
            <person name="Vieira F.G."/>
            <person name="Vilella A.J."/>
            <person name="Villasante A."/>
            <person name="Walenz B."/>
            <person name="Wang J."/>
            <person name="Wasserman M."/>
            <person name="Watts T."/>
            <person name="Wilson D."/>
            <person name="Wilson R.K."/>
            <person name="Wing R.A."/>
            <person name="Wolfner M.F."/>
            <person name="Wong A."/>
            <person name="Wong G.K."/>
            <person name="Wu C.I."/>
            <person name="Wu G."/>
            <person name="Yamamoto D."/>
            <person name="Yang H.P."/>
            <person name="Yang S.P."/>
            <person name="Yorke J.A."/>
            <person name="Yoshida K."/>
            <person name="Zdobnov E."/>
            <person name="Zhang P."/>
            <person name="Zhang Y."/>
            <person name="Zimin A.V."/>
            <person name="Baldwin J."/>
            <person name="Abdouelleil A."/>
            <person name="Abdulkadir J."/>
            <person name="Abebe A."/>
            <person name="Abera B."/>
            <person name="Abreu J."/>
            <person name="Acer S.C."/>
            <person name="Aftuck L."/>
            <person name="Alexander A."/>
            <person name="An P."/>
            <person name="Anderson E."/>
            <person name="Anderson S."/>
            <person name="Arachi H."/>
            <person name="Azer M."/>
            <person name="Bachantsang P."/>
            <person name="Barry A."/>
            <person name="Bayul T."/>
            <person name="Berlin A."/>
            <person name="Bessette D."/>
            <person name="Bloom T."/>
            <person name="Blye J."/>
            <person name="Boguslavskiy L."/>
            <person name="Bonnet C."/>
            <person name="Boukhgalter B."/>
            <person name="Bourzgui I."/>
            <person name="Brown A."/>
            <person name="Cahill P."/>
            <person name="Channer S."/>
            <person name="Cheshatsang Y."/>
            <person name="Chuda L."/>
            <person name="Citroen M."/>
            <person name="Collymore A."/>
            <person name="Cooke P."/>
            <person name="Costello M."/>
            <person name="D'Aco K."/>
            <person name="Daza R."/>
            <person name="De Haan G."/>
            <person name="DeGray S."/>
            <person name="DeMaso C."/>
            <person name="Dhargay N."/>
            <person name="Dooley K."/>
            <person name="Dooley E."/>
            <person name="Doricent M."/>
            <person name="Dorje P."/>
            <person name="Dorjee K."/>
            <person name="Dupes A."/>
            <person name="Elong R."/>
            <person name="Falk J."/>
            <person name="Farina A."/>
            <person name="Faro S."/>
            <person name="Ferguson D."/>
            <person name="Fisher S."/>
            <person name="Foley C.D."/>
            <person name="Franke A."/>
            <person name="Friedrich D."/>
            <person name="Gadbois L."/>
            <person name="Gearin G."/>
            <person name="Gearin C.R."/>
            <person name="Giannoukos G."/>
            <person name="Goode T."/>
            <person name="Graham J."/>
            <person name="Grandbois E."/>
            <person name="Grewal S."/>
            <person name="Gyaltsen K."/>
            <person name="Hafez N."/>
            <person name="Hagos B."/>
            <person name="Hall J."/>
            <person name="Henson C."/>
            <person name="Hollinger A."/>
            <person name="Honan T."/>
            <person name="Huard M.D."/>
            <person name="Hughes L."/>
            <person name="Hurhula B."/>
            <person name="Husby M.E."/>
            <person name="Kamat A."/>
            <person name="Kanga B."/>
            <person name="Kashin S."/>
            <person name="Khazanovich D."/>
            <person name="Kisner P."/>
            <person name="Lance K."/>
            <person name="Lara M."/>
            <person name="Lee W."/>
            <person name="Lennon N."/>
            <person name="Letendre F."/>
            <person name="LeVine R."/>
            <person name="Lipovsky A."/>
            <person name="Liu X."/>
            <person name="Liu J."/>
            <person name="Liu S."/>
            <person name="Lokyitsang T."/>
            <person name="Lokyitsang Y."/>
            <person name="Lubonja R."/>
            <person name="Lui A."/>
            <person name="MacDonald P."/>
            <person name="Magnisalis V."/>
            <person name="Maru K."/>
            <person name="Matthews C."/>
            <person name="McCusker W."/>
            <person name="McDonough S."/>
            <person name="Mehta T."/>
            <person name="Meldrim J."/>
            <person name="Meneus L."/>
            <person name="Mihai O."/>
            <person name="Mihalev A."/>
            <person name="Mihova T."/>
            <person name="Mittelman R."/>
            <person name="Mlenga V."/>
            <person name="Montmayeur A."/>
            <person name="Mulrain L."/>
            <person name="Navidi A."/>
            <person name="Naylor J."/>
            <person name="Negash T."/>
            <person name="Nguyen T."/>
            <person name="Nguyen N."/>
            <person name="Nicol R."/>
            <person name="Norbu C."/>
            <person name="Norbu N."/>
            <person name="Novod N."/>
            <person name="O'Neill B."/>
            <person name="Osman S."/>
            <person name="Markiewicz E."/>
            <person name="Oyono O.L."/>
            <person name="Patti C."/>
            <person name="Phunkhang P."/>
            <person name="Pierre F."/>
            <person name="Priest M."/>
            <person name="Raghuraman S."/>
            <person name="Rege F."/>
            <person name="Reyes R."/>
            <person name="Rise C."/>
            <person name="Rogov P."/>
            <person name="Ross K."/>
            <person name="Ryan E."/>
            <person name="Settipalli S."/>
            <person name="Shea T."/>
            <person name="Sherpa N."/>
            <person name="Shi L."/>
            <person name="Shih D."/>
            <person name="Sparrow T."/>
            <person name="Spaulding J."/>
            <person name="Stalker J."/>
            <person name="Stange-Thomann N."/>
            <person name="Stavropoulos S."/>
            <person name="Stone C."/>
            <person name="Strader C."/>
            <person name="Tesfaye S."/>
            <person name="Thomson T."/>
            <person name="Thoulutsang Y."/>
            <person name="Thoulutsang D."/>
            <person name="Topham K."/>
            <person name="Topping I."/>
            <person name="Tsamla T."/>
            <person name="Vassiliev H."/>
            <person name="Vo A."/>
            <person name="Wangchuk T."/>
            <person name="Wangdi T."/>
            <person name="Weiand M."/>
            <person name="Wilkinson J."/>
            <person name="Wilson A."/>
            <person name="Yadav S."/>
            <person name="Young G."/>
            <person name="Yu Q."/>
            <person name="Zembek L."/>
            <person name="Zhong D."/>
            <person name="Zimmer A."/>
            <person name="Zwirko Z."/>
            <person name="Jaffe D.B."/>
            <person name="Alvarez P."/>
            <person name="Brockman W."/>
            <person name="Butler J."/>
            <person name="Chin C."/>
            <person name="Gnerre S."/>
            <person name="Grabherr M."/>
            <person name="Kleber M."/>
            <person name="Mauceli E."/>
            <person name="MacCallum I."/>
        </authorList>
    </citation>
    <scope>NUCLEOTIDE SEQUENCE [LARGE SCALE GENOMIC DNA]</scope>
    <source>
        <strain evidence="3">Tucson 15287-2541.00</strain>
    </source>
</reference>
<dbReference type="SUPFAM" id="SSF88723">
    <property type="entry name" value="PIN domain-like"/>
    <property type="match status" value="1"/>
</dbReference>
<dbReference type="InterPro" id="IPR052626">
    <property type="entry name" value="SWT1_Regulator"/>
</dbReference>
<evidence type="ECO:0000259" key="1">
    <source>
        <dbReference type="SMART" id="SM00670"/>
    </source>
</evidence>
<dbReference type="Gene3D" id="3.40.50.1010">
    <property type="entry name" value="5'-nuclease"/>
    <property type="match status" value="1"/>
</dbReference>
<dbReference type="OrthoDB" id="548295at2759"/>
<dbReference type="PhylomeDB" id="B4JWI9"/>
<dbReference type="InParanoid" id="B4JWI9"/>
<name>B4JWI9_DROGR</name>
<organism evidence="3">
    <name type="scientific">Drosophila grimshawi</name>
    <name type="common">Hawaiian fruit fly</name>
    <name type="synonym">Idiomyia grimshawi</name>
    <dbReference type="NCBI Taxonomy" id="7222"/>
    <lineage>
        <taxon>Eukaryota</taxon>
        <taxon>Metazoa</taxon>
        <taxon>Ecdysozoa</taxon>
        <taxon>Arthropoda</taxon>
        <taxon>Hexapoda</taxon>
        <taxon>Insecta</taxon>
        <taxon>Pterygota</taxon>
        <taxon>Neoptera</taxon>
        <taxon>Endopterygota</taxon>
        <taxon>Diptera</taxon>
        <taxon>Brachycera</taxon>
        <taxon>Muscomorpha</taxon>
        <taxon>Ephydroidea</taxon>
        <taxon>Drosophilidae</taxon>
        <taxon>Drosophila</taxon>
        <taxon>Hawaiian Drosophila</taxon>
    </lineage>
</organism>
<gene>
    <name evidence="2" type="primary">Dgri\GH22729</name>
    <name evidence="2" type="ORF">Dgri_GH22729</name>
</gene>
<dbReference type="PANTHER" id="PTHR16161:SF0">
    <property type="entry name" value="TRANSCRIPTIONAL PROTEIN SWT1"/>
    <property type="match status" value="1"/>
</dbReference>
<sequence length="168" mass="19445">MYFVLDTNVLIESLHLMRDVANSRLLGTAGSILYVPYMVIKELDILKCKQLTSFAARRAIEYLNGKFDDLDKIEAQSALEDAEQLIDIDSADDSIINCCLQLKQQLTHMMLLTNDNNLRLKARASSIKVSTCHQLSSHKSNWWTLARDRREDRHRHRRLRARIASIYL</sequence>
<dbReference type="eggNOG" id="KOG4689">
    <property type="taxonomic scope" value="Eukaryota"/>
</dbReference>
<dbReference type="PANTHER" id="PTHR16161">
    <property type="entry name" value="TRANSCRIPTIONAL PROTEIN SWT1"/>
    <property type="match status" value="1"/>
</dbReference>
<evidence type="ECO:0000313" key="2">
    <source>
        <dbReference type="EMBL" id="EDV98327.1"/>
    </source>
</evidence>
<dbReference type="Pfam" id="PF13638">
    <property type="entry name" value="PIN_4"/>
    <property type="match status" value="1"/>
</dbReference>
<dbReference type="HOGENOM" id="CLU_116002_0_0_1"/>
<accession>B4JWI9</accession>
<protein>
    <submittedName>
        <fullName evidence="2">GH22729</fullName>
    </submittedName>
</protein>